<evidence type="ECO:0000313" key="2">
    <source>
        <dbReference type="Proteomes" id="UP000313645"/>
    </source>
</evidence>
<gene>
    <name evidence="1" type="ORF">EZI54_22665</name>
</gene>
<dbReference type="EMBL" id="SJDL01000066">
    <property type="protein sequence ID" value="TBW47491.1"/>
    <property type="molecule type" value="Genomic_DNA"/>
</dbReference>
<protein>
    <recommendedName>
        <fullName evidence="3">Lipoprotein</fullName>
    </recommendedName>
</protein>
<dbReference type="Proteomes" id="UP000313645">
    <property type="component" value="Unassembled WGS sequence"/>
</dbReference>
<accession>A0ABY1ZDP9</accession>
<organism evidence="1 2">
    <name type="scientific">Marinobacter halodurans</name>
    <dbReference type="NCBI Taxonomy" id="2528979"/>
    <lineage>
        <taxon>Bacteria</taxon>
        <taxon>Pseudomonadati</taxon>
        <taxon>Pseudomonadota</taxon>
        <taxon>Gammaproteobacteria</taxon>
        <taxon>Pseudomonadales</taxon>
        <taxon>Marinobacteraceae</taxon>
        <taxon>Marinobacter</taxon>
    </lineage>
</organism>
<keyword evidence="2" id="KW-1185">Reference proteome</keyword>
<comment type="caution">
    <text evidence="1">The sequence shown here is derived from an EMBL/GenBank/DDBJ whole genome shotgun (WGS) entry which is preliminary data.</text>
</comment>
<sequence length="112" mass="12933">MKKYCAYISISIFLVGCSAGPTIPTDPYEDDLTQRCVSNLPDEFQEDPDKKTDCRMSAIFNVSLAARIYETMAEEHKSECEQEYAEPKKADACYREKQKNFFDDWMSHLHSS</sequence>
<dbReference type="RefSeq" id="WP_131484144.1">
    <property type="nucleotide sequence ID" value="NZ_SJDL01000066.1"/>
</dbReference>
<evidence type="ECO:0008006" key="3">
    <source>
        <dbReference type="Google" id="ProtNLM"/>
    </source>
</evidence>
<evidence type="ECO:0000313" key="1">
    <source>
        <dbReference type="EMBL" id="TBW47491.1"/>
    </source>
</evidence>
<dbReference type="PROSITE" id="PS51257">
    <property type="entry name" value="PROKAR_LIPOPROTEIN"/>
    <property type="match status" value="1"/>
</dbReference>
<reference evidence="1 2" key="1">
    <citation type="submission" date="2019-02" db="EMBL/GenBank/DDBJ databases">
        <title>Marinobacter halodurans sp. nov., a marine bacterium isolated from sea tidal flat.</title>
        <authorList>
            <person name="Yoo Y."/>
            <person name="Lee D.W."/>
            <person name="Kim B.S."/>
            <person name="Kim J.-J."/>
        </authorList>
    </citation>
    <scope>NUCLEOTIDE SEQUENCE [LARGE SCALE GENOMIC DNA]</scope>
    <source>
        <strain evidence="1 2">YJ-S3-2</strain>
    </source>
</reference>
<name>A0ABY1ZDP9_9GAMM</name>
<proteinExistence type="predicted"/>